<feature type="transmembrane region" description="Helical" evidence="2">
    <location>
        <begin position="80"/>
        <end position="100"/>
    </location>
</feature>
<feature type="domain" description="DUF7343" evidence="3">
    <location>
        <begin position="144"/>
        <end position="204"/>
    </location>
</feature>
<dbReference type="Gene3D" id="1.10.10.10">
    <property type="entry name" value="Winged helix-like DNA-binding domain superfamily/Winged helix DNA-binding domain"/>
    <property type="match status" value="1"/>
</dbReference>
<feature type="transmembrane region" description="Helical" evidence="2">
    <location>
        <begin position="31"/>
        <end position="52"/>
    </location>
</feature>
<name>V5TUT6_HALHI</name>
<feature type="compositionally biased region" description="Basic and acidic residues" evidence="1">
    <location>
        <begin position="112"/>
        <end position="124"/>
    </location>
</feature>
<keyword evidence="2" id="KW-0812">Transmembrane</keyword>
<geneLocation type="plasmid" evidence="4 5">
    <name>pHH406</name>
</geneLocation>
<dbReference type="InterPro" id="IPR036390">
    <property type="entry name" value="WH_DNA-bd_sf"/>
</dbReference>
<reference evidence="4 5" key="1">
    <citation type="journal article" date="2014" name="Genome Announc.">
        <title>Complete Genome Sequence of the Extremely Halophilic Archaeon Haloarcula hispanica Strain N601.</title>
        <authorList>
            <person name="Ding J.Y."/>
            <person name="Chiang P.W."/>
            <person name="Hong M.J."/>
            <person name="Dyall-Smith M."/>
            <person name="Tang S.L."/>
        </authorList>
    </citation>
    <scope>NUCLEOTIDE SEQUENCE [LARGE SCALE GENOMIC DNA]</scope>
    <source>
        <strain evidence="4 5">N601</strain>
    </source>
</reference>
<proteinExistence type="predicted"/>
<dbReference type="Pfam" id="PF24034">
    <property type="entry name" value="DUF7343"/>
    <property type="match status" value="1"/>
</dbReference>
<evidence type="ECO:0000256" key="2">
    <source>
        <dbReference type="SAM" id="Phobius"/>
    </source>
</evidence>
<dbReference type="Proteomes" id="UP000018572">
    <property type="component" value="Plasmid pHH406"/>
</dbReference>
<protein>
    <submittedName>
        <fullName evidence="4">GntR family transcriptional regulator</fullName>
    </submittedName>
</protein>
<dbReference type="InterPro" id="IPR011991">
    <property type="entry name" value="ArsR-like_HTH"/>
</dbReference>
<evidence type="ECO:0000259" key="3">
    <source>
        <dbReference type="Pfam" id="PF24034"/>
    </source>
</evidence>
<evidence type="ECO:0000313" key="4">
    <source>
        <dbReference type="EMBL" id="AHB68334.1"/>
    </source>
</evidence>
<evidence type="ECO:0000313" key="5">
    <source>
        <dbReference type="Proteomes" id="UP000018572"/>
    </source>
</evidence>
<dbReference type="SUPFAM" id="SSF46785">
    <property type="entry name" value="Winged helix' DNA-binding domain"/>
    <property type="match status" value="1"/>
</dbReference>
<gene>
    <name evidence="4" type="ORF">HISP_19975</name>
</gene>
<organism evidence="4 5">
    <name type="scientific">Haloarcula hispanica N601</name>
    <dbReference type="NCBI Taxonomy" id="1417673"/>
    <lineage>
        <taxon>Archaea</taxon>
        <taxon>Methanobacteriati</taxon>
        <taxon>Methanobacteriota</taxon>
        <taxon>Stenosarchaea group</taxon>
        <taxon>Halobacteria</taxon>
        <taxon>Halobacteriales</taxon>
        <taxon>Haloarculaceae</taxon>
        <taxon>Haloarcula</taxon>
    </lineage>
</organism>
<dbReference type="InterPro" id="IPR036388">
    <property type="entry name" value="WH-like_DNA-bd_sf"/>
</dbReference>
<dbReference type="EMBL" id="CP006887">
    <property type="protein sequence ID" value="AHB68334.1"/>
    <property type="molecule type" value="Genomic_DNA"/>
</dbReference>
<keyword evidence="2" id="KW-1133">Transmembrane helix</keyword>
<dbReference type="InterPro" id="IPR055767">
    <property type="entry name" value="DUF7343"/>
</dbReference>
<accession>V5TUT6</accession>
<dbReference type="CDD" id="cd00090">
    <property type="entry name" value="HTH_ARSR"/>
    <property type="match status" value="1"/>
</dbReference>
<keyword evidence="2" id="KW-0472">Membrane</keyword>
<keyword evidence="4" id="KW-0614">Plasmid</keyword>
<evidence type="ECO:0000256" key="1">
    <source>
        <dbReference type="SAM" id="MobiDB-lite"/>
    </source>
</evidence>
<dbReference type="HOGENOM" id="CLU_1485937_0_0_2"/>
<dbReference type="AlphaFoldDB" id="V5TUT6"/>
<feature type="region of interest" description="Disordered" evidence="1">
    <location>
        <begin position="104"/>
        <end position="124"/>
    </location>
</feature>
<dbReference type="KEGG" id="hhn:HISP_19975"/>
<sequence>MRSSDSVGYRSSPDTSLVSTMIENTLQRSEVVAAGVFVISTALMLLLAGHLITPAVATVTIGETTVQSGSPGPSIRTVDIAVLTVAAFASGASAVALFRVDRGASGSTMDSPDTRSPDADHDHAPTAGLLEARRQEWEETASRLASNERIVYEIMLDADGVLPQSEIVDRTEFSKATVSRTLDTLEAKNLIERKRRGVGNVIILS</sequence>
<keyword evidence="5" id="KW-1185">Reference proteome</keyword>